<dbReference type="Pfam" id="PF01804">
    <property type="entry name" value="Penicil_amidase"/>
    <property type="match status" value="1"/>
</dbReference>
<dbReference type="InterPro" id="IPR029055">
    <property type="entry name" value="Ntn_hydrolases_N"/>
</dbReference>
<gene>
    <name evidence="1" type="ORF">S01H4_46334</name>
</gene>
<dbReference type="SUPFAM" id="SSF56235">
    <property type="entry name" value="N-terminal nucleophile aminohydrolases (Ntn hydrolases)"/>
    <property type="match status" value="1"/>
</dbReference>
<sequence length="280" mass="31779">AYIPHIKNPERGFVSSANQEPTDSSYPYYLGSSYGSFTRPARINERLIEMKDISPDDMRRLQIDTLDLKARAILPGLSILMEEQKLTPAEKAAFKKIKLWNFKFLAELIEPTIFEYWWRELANIIWSDELEHPDGQLNQPGTNVTLDLIINKPDSPYFDIKTTEEKESLKELTLLSFKAAIQKLTERFGSMDESWTWGKARGTDINHLARIPGLNRKNLETNGNSGIVNATSLTFGPSWRMIVALGPELKAWGIYPGGQSGNPGSKFYDNMIDDWAAGKY</sequence>
<dbReference type="AlphaFoldDB" id="X1D360"/>
<name>X1D360_9ZZZZ</name>
<feature type="non-terminal residue" evidence="1">
    <location>
        <position position="280"/>
    </location>
</feature>
<dbReference type="InterPro" id="IPR002692">
    <property type="entry name" value="S45"/>
</dbReference>
<reference evidence="1" key="1">
    <citation type="journal article" date="2014" name="Front. Microbiol.">
        <title>High frequency of phylogenetically diverse reductive dehalogenase-homologous genes in deep subseafloor sedimentary metagenomes.</title>
        <authorList>
            <person name="Kawai M."/>
            <person name="Futagami T."/>
            <person name="Toyoda A."/>
            <person name="Takaki Y."/>
            <person name="Nishi S."/>
            <person name="Hori S."/>
            <person name="Arai W."/>
            <person name="Tsubouchi T."/>
            <person name="Morono Y."/>
            <person name="Uchiyama I."/>
            <person name="Ito T."/>
            <person name="Fujiyama A."/>
            <person name="Inagaki F."/>
            <person name="Takami H."/>
        </authorList>
    </citation>
    <scope>NUCLEOTIDE SEQUENCE</scope>
    <source>
        <strain evidence="1">Expedition CK06-06</strain>
    </source>
</reference>
<proteinExistence type="predicted"/>
<dbReference type="Gene3D" id="3.60.20.10">
    <property type="entry name" value="Glutamine Phosphoribosylpyrophosphate, subunit 1, domain 1"/>
    <property type="match status" value="2"/>
</dbReference>
<comment type="caution">
    <text evidence="1">The sequence shown here is derived from an EMBL/GenBank/DDBJ whole genome shotgun (WGS) entry which is preliminary data.</text>
</comment>
<dbReference type="GO" id="GO:0017000">
    <property type="term" value="P:antibiotic biosynthetic process"/>
    <property type="evidence" value="ECO:0007669"/>
    <property type="project" value="InterPro"/>
</dbReference>
<feature type="non-terminal residue" evidence="1">
    <location>
        <position position="1"/>
    </location>
</feature>
<dbReference type="PANTHER" id="PTHR34218">
    <property type="entry name" value="PEPTIDASE S45 PENICILLIN AMIDASE"/>
    <property type="match status" value="1"/>
</dbReference>
<dbReference type="EMBL" id="BART01025881">
    <property type="protein sequence ID" value="GAG90941.1"/>
    <property type="molecule type" value="Genomic_DNA"/>
</dbReference>
<organism evidence="1">
    <name type="scientific">marine sediment metagenome</name>
    <dbReference type="NCBI Taxonomy" id="412755"/>
    <lineage>
        <taxon>unclassified sequences</taxon>
        <taxon>metagenomes</taxon>
        <taxon>ecological metagenomes</taxon>
    </lineage>
</organism>
<evidence type="ECO:0000313" key="1">
    <source>
        <dbReference type="EMBL" id="GAG90941.1"/>
    </source>
</evidence>
<dbReference type="PANTHER" id="PTHR34218:SF4">
    <property type="entry name" value="ACYL-HOMOSERINE LACTONE ACYLASE QUIP"/>
    <property type="match status" value="1"/>
</dbReference>
<dbReference type="GO" id="GO:0016787">
    <property type="term" value="F:hydrolase activity"/>
    <property type="evidence" value="ECO:0007669"/>
    <property type="project" value="InterPro"/>
</dbReference>
<evidence type="ECO:0008006" key="2">
    <source>
        <dbReference type="Google" id="ProtNLM"/>
    </source>
</evidence>
<accession>X1D360</accession>
<protein>
    <recommendedName>
        <fullName evidence="2">Penicillin acylase family protein</fullName>
    </recommendedName>
</protein>